<dbReference type="SFLD" id="SFLDS00019">
    <property type="entry name" value="Glutathione_Transferase_(cytos"/>
    <property type="match status" value="1"/>
</dbReference>
<dbReference type="PROSITE" id="PS50405">
    <property type="entry name" value="GST_CTER"/>
    <property type="match status" value="1"/>
</dbReference>
<dbReference type="AlphaFoldDB" id="A0A934ITT2"/>
<organism evidence="4 5">
    <name type="scientific">Acuticoccus mangrovi</name>
    <dbReference type="NCBI Taxonomy" id="2796142"/>
    <lineage>
        <taxon>Bacteria</taxon>
        <taxon>Pseudomonadati</taxon>
        <taxon>Pseudomonadota</taxon>
        <taxon>Alphaproteobacteria</taxon>
        <taxon>Hyphomicrobiales</taxon>
        <taxon>Amorphaceae</taxon>
        <taxon>Acuticoccus</taxon>
    </lineage>
</organism>
<evidence type="ECO:0000313" key="4">
    <source>
        <dbReference type="EMBL" id="MBJ3777900.1"/>
    </source>
</evidence>
<comment type="caution">
    <text evidence="4">The sequence shown here is derived from an EMBL/GenBank/DDBJ whole genome shotgun (WGS) entry which is preliminary data.</text>
</comment>
<dbReference type="PANTHER" id="PTHR44051">
    <property type="entry name" value="GLUTATHIONE S-TRANSFERASE-RELATED"/>
    <property type="match status" value="1"/>
</dbReference>
<sequence>MIRLFFHRTPNPMKVALLLEELGLEYDLVPVDTYKGEHHAEAFHEINPNGKAPAILDDGVRVFDSNAILLYLAEKHSALLGEASDRAELLSWLFWIASGLGPFSGQWVHFQTAGAADGGDYAKRRYRFEAHRHYRVLDNHLAGRAYIVGDTYTIADVAAWGWIDRHVRVLGEGGLAAYPEVARWFAAMEERPAVARARAVAAGIDFKVDVDEVTKKALFPSNYAE</sequence>
<dbReference type="InterPro" id="IPR004046">
    <property type="entry name" value="GST_C"/>
</dbReference>
<evidence type="ECO:0000256" key="1">
    <source>
        <dbReference type="RuleBase" id="RU003494"/>
    </source>
</evidence>
<dbReference type="SUPFAM" id="SSF47616">
    <property type="entry name" value="GST C-terminal domain-like"/>
    <property type="match status" value="1"/>
</dbReference>
<dbReference type="CDD" id="cd03048">
    <property type="entry name" value="GST_N_Ure2p_like"/>
    <property type="match status" value="1"/>
</dbReference>
<comment type="similarity">
    <text evidence="1">Belongs to the GST superfamily.</text>
</comment>
<dbReference type="InterPro" id="IPR036282">
    <property type="entry name" value="Glutathione-S-Trfase_C_sf"/>
</dbReference>
<dbReference type="Pfam" id="PF02798">
    <property type="entry name" value="GST_N"/>
    <property type="match status" value="1"/>
</dbReference>
<evidence type="ECO:0000259" key="2">
    <source>
        <dbReference type="PROSITE" id="PS50404"/>
    </source>
</evidence>
<protein>
    <submittedName>
        <fullName evidence="4">Glutathione S-transferase family protein</fullName>
    </submittedName>
</protein>
<dbReference type="SFLD" id="SFLDG00358">
    <property type="entry name" value="Main_(cytGST)"/>
    <property type="match status" value="1"/>
</dbReference>
<dbReference type="Gene3D" id="3.40.30.10">
    <property type="entry name" value="Glutaredoxin"/>
    <property type="match status" value="1"/>
</dbReference>
<feature type="domain" description="GST C-terminal" evidence="3">
    <location>
        <begin position="82"/>
        <end position="219"/>
    </location>
</feature>
<gene>
    <name evidence="4" type="ORF">JCR33_19510</name>
</gene>
<keyword evidence="5" id="KW-1185">Reference proteome</keyword>
<dbReference type="Proteomes" id="UP000609531">
    <property type="component" value="Unassembled WGS sequence"/>
</dbReference>
<feature type="domain" description="GST N-terminal" evidence="2">
    <location>
        <begin position="1"/>
        <end position="80"/>
    </location>
</feature>
<dbReference type="Gene3D" id="1.20.1050.10">
    <property type="match status" value="1"/>
</dbReference>
<reference evidence="4" key="1">
    <citation type="submission" date="2020-12" db="EMBL/GenBank/DDBJ databases">
        <title>Bacterial taxonomy.</title>
        <authorList>
            <person name="Pan X."/>
        </authorList>
    </citation>
    <scope>NUCLEOTIDE SEQUENCE</scope>
    <source>
        <strain evidence="4">B2012</strain>
    </source>
</reference>
<name>A0A934ITT2_9HYPH</name>
<accession>A0A934ITT2</accession>
<dbReference type="InterPro" id="IPR036249">
    <property type="entry name" value="Thioredoxin-like_sf"/>
</dbReference>
<dbReference type="PANTHER" id="PTHR44051:SF19">
    <property type="entry name" value="DISULFIDE-BOND OXIDOREDUCTASE YFCG"/>
    <property type="match status" value="1"/>
</dbReference>
<dbReference type="InterPro" id="IPR040079">
    <property type="entry name" value="Glutathione_S-Trfase"/>
</dbReference>
<proteinExistence type="inferred from homology"/>
<dbReference type="InterPro" id="IPR010987">
    <property type="entry name" value="Glutathione-S-Trfase_C-like"/>
</dbReference>
<dbReference type="InterPro" id="IPR004045">
    <property type="entry name" value="Glutathione_S-Trfase_N"/>
</dbReference>
<dbReference type="RefSeq" id="WP_198883803.1">
    <property type="nucleotide sequence ID" value="NZ_JAEKJA010000021.1"/>
</dbReference>
<dbReference type="PROSITE" id="PS50404">
    <property type="entry name" value="GST_NTER"/>
    <property type="match status" value="1"/>
</dbReference>
<evidence type="ECO:0000259" key="3">
    <source>
        <dbReference type="PROSITE" id="PS50405"/>
    </source>
</evidence>
<evidence type="ECO:0000313" key="5">
    <source>
        <dbReference type="Proteomes" id="UP000609531"/>
    </source>
</evidence>
<dbReference type="SUPFAM" id="SSF52833">
    <property type="entry name" value="Thioredoxin-like"/>
    <property type="match status" value="1"/>
</dbReference>
<dbReference type="Pfam" id="PF00043">
    <property type="entry name" value="GST_C"/>
    <property type="match status" value="1"/>
</dbReference>
<dbReference type="SFLD" id="SFLDG01151">
    <property type="entry name" value="Main.2:_Nu-like"/>
    <property type="match status" value="1"/>
</dbReference>
<dbReference type="EMBL" id="JAEKJA010000021">
    <property type="protein sequence ID" value="MBJ3777900.1"/>
    <property type="molecule type" value="Genomic_DNA"/>
</dbReference>